<dbReference type="AlphaFoldDB" id="A0A1E5V0N6"/>
<reference evidence="1 2" key="1">
    <citation type="submission" date="2016-09" db="EMBL/GenBank/DDBJ databases">
        <title>The draft genome of Dichanthelium oligosanthes: A C3 panicoid grass species.</title>
        <authorList>
            <person name="Studer A.J."/>
            <person name="Schnable J.C."/>
            <person name="Brutnell T.P."/>
        </authorList>
    </citation>
    <scope>NUCLEOTIDE SEQUENCE [LARGE SCALE GENOMIC DNA]</scope>
    <source>
        <strain evidence="2">cv. Kellogg 1175</strain>
        <tissue evidence="1">Leaf</tissue>
    </source>
</reference>
<dbReference type="Proteomes" id="UP000095767">
    <property type="component" value="Unassembled WGS sequence"/>
</dbReference>
<evidence type="ECO:0000313" key="2">
    <source>
        <dbReference type="Proteomes" id="UP000095767"/>
    </source>
</evidence>
<evidence type="ECO:0000313" key="1">
    <source>
        <dbReference type="EMBL" id="OEL18585.1"/>
    </source>
</evidence>
<dbReference type="InterPro" id="IPR040267">
    <property type="entry name" value="EID1-like"/>
</dbReference>
<dbReference type="EMBL" id="LWDX02056241">
    <property type="protein sequence ID" value="OEL18585.1"/>
    <property type="molecule type" value="Genomic_DNA"/>
</dbReference>
<gene>
    <name evidence="1" type="ORF">BAE44_0020396</name>
</gene>
<sequence>MDEKVLELVFRALNWDPQSLCVVVRVSQRRRAVAERELWRELCVSRTPRMVAVPMGGAPASTPAAGRIGGGWPARTKLLLFCCGAAEAAVPRHFAPVSHFSKTLGRSFLSWQDTDND</sequence>
<dbReference type="PANTHER" id="PTHR31348:SF3">
    <property type="entry name" value="EID1-LIKE F-BOX PROTEIN 3"/>
    <property type="match status" value="1"/>
</dbReference>
<dbReference type="STRING" id="888268.A0A1E5V0N6"/>
<proteinExistence type="predicted"/>
<dbReference type="PANTHER" id="PTHR31348">
    <property type="entry name" value="EID1-LIKE F-BOX PROTEIN 2-RELATED"/>
    <property type="match status" value="1"/>
</dbReference>
<name>A0A1E5V0N6_9POAL</name>
<protein>
    <recommendedName>
        <fullName evidence="3">F-box domain-containing protein</fullName>
    </recommendedName>
</protein>
<comment type="caution">
    <text evidence="1">The sequence shown here is derived from an EMBL/GenBank/DDBJ whole genome shotgun (WGS) entry which is preliminary data.</text>
</comment>
<organism evidence="1 2">
    <name type="scientific">Dichanthelium oligosanthes</name>
    <dbReference type="NCBI Taxonomy" id="888268"/>
    <lineage>
        <taxon>Eukaryota</taxon>
        <taxon>Viridiplantae</taxon>
        <taxon>Streptophyta</taxon>
        <taxon>Embryophyta</taxon>
        <taxon>Tracheophyta</taxon>
        <taxon>Spermatophyta</taxon>
        <taxon>Magnoliopsida</taxon>
        <taxon>Liliopsida</taxon>
        <taxon>Poales</taxon>
        <taxon>Poaceae</taxon>
        <taxon>PACMAD clade</taxon>
        <taxon>Panicoideae</taxon>
        <taxon>Panicodae</taxon>
        <taxon>Paniceae</taxon>
        <taxon>Dichantheliinae</taxon>
        <taxon>Dichanthelium</taxon>
    </lineage>
</organism>
<evidence type="ECO:0008006" key="3">
    <source>
        <dbReference type="Google" id="ProtNLM"/>
    </source>
</evidence>
<keyword evidence="2" id="KW-1185">Reference proteome</keyword>
<accession>A0A1E5V0N6</accession>